<evidence type="ECO:0000313" key="1">
    <source>
        <dbReference type="EMBL" id="CAK5088815.1"/>
    </source>
</evidence>
<dbReference type="EMBL" id="CAVMJV010000074">
    <property type="protein sequence ID" value="CAK5088815.1"/>
    <property type="molecule type" value="Genomic_DNA"/>
</dbReference>
<protein>
    <submittedName>
        <fullName evidence="1">Uncharacterized protein</fullName>
    </submittedName>
</protein>
<gene>
    <name evidence="1" type="ORF">MENTE1834_LOCUS36500</name>
</gene>
<reference evidence="1" key="1">
    <citation type="submission" date="2023-11" db="EMBL/GenBank/DDBJ databases">
        <authorList>
            <person name="Poullet M."/>
        </authorList>
    </citation>
    <scope>NUCLEOTIDE SEQUENCE</scope>
    <source>
        <strain evidence="1">E1834</strain>
    </source>
</reference>
<dbReference type="Proteomes" id="UP001497535">
    <property type="component" value="Unassembled WGS sequence"/>
</dbReference>
<evidence type="ECO:0000313" key="2">
    <source>
        <dbReference type="Proteomes" id="UP001497535"/>
    </source>
</evidence>
<organism evidence="1 2">
    <name type="scientific">Meloidogyne enterolobii</name>
    <name type="common">Root-knot nematode worm</name>
    <name type="synonym">Meloidogyne mayaguensis</name>
    <dbReference type="NCBI Taxonomy" id="390850"/>
    <lineage>
        <taxon>Eukaryota</taxon>
        <taxon>Metazoa</taxon>
        <taxon>Ecdysozoa</taxon>
        <taxon>Nematoda</taxon>
        <taxon>Chromadorea</taxon>
        <taxon>Rhabditida</taxon>
        <taxon>Tylenchina</taxon>
        <taxon>Tylenchomorpha</taxon>
        <taxon>Tylenchoidea</taxon>
        <taxon>Meloidogynidae</taxon>
        <taxon>Meloidogyninae</taxon>
        <taxon>Meloidogyne</taxon>
    </lineage>
</organism>
<keyword evidence="2" id="KW-1185">Reference proteome</keyword>
<comment type="caution">
    <text evidence="1">The sequence shown here is derived from an EMBL/GenBank/DDBJ whole genome shotgun (WGS) entry which is preliminary data.</text>
</comment>
<name>A0ACB1ABH9_MELEN</name>
<accession>A0ACB1ABH9</accession>
<sequence>MAKDSIFLFCGRFLRTFSYFIFSFVLAFSQVSSVHLQQEINSNLANKFKENSSCIFSYLNWKKTIMDSCGNSSNGSSCSGGGGGRSNKK</sequence>
<proteinExistence type="predicted"/>